<comment type="similarity">
    <text evidence="2">Belongs to the bacterial solute-binding protein 2 family.</text>
</comment>
<evidence type="ECO:0000259" key="6">
    <source>
        <dbReference type="Pfam" id="PF13407"/>
    </source>
</evidence>
<feature type="region of interest" description="Disordered" evidence="4">
    <location>
        <begin position="262"/>
        <end position="324"/>
    </location>
</feature>
<comment type="caution">
    <text evidence="7">The sequence shown here is derived from an EMBL/GenBank/DDBJ whole genome shotgun (WGS) entry which is preliminary data.</text>
</comment>
<gene>
    <name evidence="7" type="ORF">JD77_00094</name>
</gene>
<feature type="compositionally biased region" description="Basic and acidic residues" evidence="4">
    <location>
        <begin position="262"/>
        <end position="277"/>
    </location>
</feature>
<dbReference type="PROSITE" id="PS51257">
    <property type="entry name" value="PROKAR_LIPOPROTEIN"/>
    <property type="match status" value="1"/>
</dbReference>
<evidence type="ECO:0000256" key="2">
    <source>
        <dbReference type="ARBA" id="ARBA00007639"/>
    </source>
</evidence>
<accession>A0A562I293</accession>
<reference evidence="7 8" key="1">
    <citation type="submission" date="2019-07" db="EMBL/GenBank/DDBJ databases">
        <title>R&amp;d 2014.</title>
        <authorList>
            <person name="Klenk H.-P."/>
        </authorList>
    </citation>
    <scope>NUCLEOTIDE SEQUENCE [LARGE SCALE GENOMIC DNA]</scope>
    <source>
        <strain evidence="7 8">DSM 43868</strain>
    </source>
</reference>
<dbReference type="InterPro" id="IPR028082">
    <property type="entry name" value="Peripla_BP_I"/>
</dbReference>
<feature type="chain" id="PRO_5038875162" evidence="5">
    <location>
        <begin position="23"/>
        <end position="324"/>
    </location>
</feature>
<evidence type="ECO:0000313" key="7">
    <source>
        <dbReference type="EMBL" id="TWH65159.1"/>
    </source>
</evidence>
<dbReference type="Pfam" id="PF13407">
    <property type="entry name" value="Peripla_BP_4"/>
    <property type="match status" value="1"/>
</dbReference>
<evidence type="ECO:0000256" key="3">
    <source>
        <dbReference type="ARBA" id="ARBA00022729"/>
    </source>
</evidence>
<protein>
    <submittedName>
        <fullName evidence="7">Ribose transport system substrate-binding protein</fullName>
    </submittedName>
</protein>
<dbReference type="SUPFAM" id="SSF53822">
    <property type="entry name" value="Periplasmic binding protein-like I"/>
    <property type="match status" value="1"/>
</dbReference>
<evidence type="ECO:0000313" key="8">
    <source>
        <dbReference type="Proteomes" id="UP000319825"/>
    </source>
</evidence>
<sequence>MNRIARTVAVLSLAVTTALASAACTSGDSEVADKPKKIEKIGLMVQDMSNPFFSAMDKGAKEAAAKIGATTNTQDAQLDLANQNNQIDTFIQQGVDLIVVSAVDENGIQPAIERAKRAGIIVIAVDTPAKGADAVIMTDAVQAGEKSCEYLIQQLGGKGNILLVDGTPIQTIRDRITGCNNVVKKNPGIKVVGQQASKNDRASGLAVTTDMLTATPDVQGIFGMNDPSALGAVLAVEQAKAAGRIKVTGVDGSPEGVAELKRAGLTVRRDRHPEPGRDGAPGGRGGPGHRRRQAAGADHDPHPERARHPGHRQRIPGLLTSSAP</sequence>
<dbReference type="AlphaFoldDB" id="A0A562I293"/>
<evidence type="ECO:0000256" key="1">
    <source>
        <dbReference type="ARBA" id="ARBA00004196"/>
    </source>
</evidence>
<dbReference type="GO" id="GO:0030313">
    <property type="term" value="C:cell envelope"/>
    <property type="evidence" value="ECO:0007669"/>
    <property type="project" value="UniProtKB-SubCell"/>
</dbReference>
<dbReference type="Proteomes" id="UP000319825">
    <property type="component" value="Unassembled WGS sequence"/>
</dbReference>
<organism evidence="7 8">
    <name type="scientific">Micromonospora olivasterospora</name>
    <dbReference type="NCBI Taxonomy" id="1880"/>
    <lineage>
        <taxon>Bacteria</taxon>
        <taxon>Bacillati</taxon>
        <taxon>Actinomycetota</taxon>
        <taxon>Actinomycetes</taxon>
        <taxon>Micromonosporales</taxon>
        <taxon>Micromonosporaceae</taxon>
        <taxon>Micromonospora</taxon>
    </lineage>
</organism>
<keyword evidence="8" id="KW-1185">Reference proteome</keyword>
<comment type="subcellular location">
    <subcellularLocation>
        <location evidence="1">Cell envelope</location>
    </subcellularLocation>
</comment>
<dbReference type="GO" id="GO:0030246">
    <property type="term" value="F:carbohydrate binding"/>
    <property type="evidence" value="ECO:0007669"/>
    <property type="project" value="UniProtKB-ARBA"/>
</dbReference>
<dbReference type="PANTHER" id="PTHR46847">
    <property type="entry name" value="D-ALLOSE-BINDING PERIPLASMIC PROTEIN-RELATED"/>
    <property type="match status" value="1"/>
</dbReference>
<feature type="signal peptide" evidence="5">
    <location>
        <begin position="1"/>
        <end position="22"/>
    </location>
</feature>
<feature type="compositionally biased region" description="Basic and acidic residues" evidence="4">
    <location>
        <begin position="297"/>
        <end position="307"/>
    </location>
</feature>
<evidence type="ECO:0000256" key="4">
    <source>
        <dbReference type="SAM" id="MobiDB-lite"/>
    </source>
</evidence>
<name>A0A562I293_MICOL</name>
<dbReference type="EMBL" id="VLKE01000001">
    <property type="protein sequence ID" value="TWH65159.1"/>
    <property type="molecule type" value="Genomic_DNA"/>
</dbReference>
<evidence type="ECO:0000256" key="5">
    <source>
        <dbReference type="SAM" id="SignalP"/>
    </source>
</evidence>
<dbReference type="InterPro" id="IPR025997">
    <property type="entry name" value="SBP_2_dom"/>
</dbReference>
<dbReference type="Gene3D" id="3.40.50.2300">
    <property type="match status" value="2"/>
</dbReference>
<proteinExistence type="inferred from homology"/>
<keyword evidence="3 5" id="KW-0732">Signal</keyword>
<dbReference type="RefSeq" id="WP_211372447.1">
    <property type="nucleotide sequence ID" value="NZ_BAAATQ010000226.1"/>
</dbReference>
<feature type="domain" description="Periplasmic binding protein" evidence="6">
    <location>
        <begin position="41"/>
        <end position="262"/>
    </location>
</feature>
<dbReference type="PANTHER" id="PTHR46847:SF2">
    <property type="entry name" value="ABC TRANSPORTER SUGAR-BINDING PROTEIN"/>
    <property type="match status" value="1"/>
</dbReference>